<feature type="compositionally biased region" description="Acidic residues" evidence="9">
    <location>
        <begin position="1303"/>
        <end position="1319"/>
    </location>
</feature>
<dbReference type="RefSeq" id="XP_022647625.1">
    <property type="nucleotide sequence ID" value="XM_022791890.1"/>
</dbReference>
<protein>
    <submittedName>
        <fullName evidence="12">Uncharacterized protein</fullName>
    </submittedName>
</protein>
<dbReference type="PANTHER" id="PTHR45797">
    <property type="entry name" value="RAD54-LIKE"/>
    <property type="match status" value="1"/>
</dbReference>
<dbReference type="SMART" id="SM00487">
    <property type="entry name" value="DEXDc"/>
    <property type="match status" value="1"/>
</dbReference>
<feature type="compositionally biased region" description="Gly residues" evidence="9">
    <location>
        <begin position="487"/>
        <end position="499"/>
    </location>
</feature>
<feature type="compositionally biased region" description="Pro residues" evidence="9">
    <location>
        <begin position="340"/>
        <end position="357"/>
    </location>
</feature>
<evidence type="ECO:0000313" key="13">
    <source>
        <dbReference type="Proteomes" id="UP000594260"/>
    </source>
</evidence>
<dbReference type="InterPro" id="IPR001650">
    <property type="entry name" value="Helicase_C-like"/>
</dbReference>
<feature type="compositionally biased region" description="Acidic residues" evidence="9">
    <location>
        <begin position="1970"/>
        <end position="1982"/>
    </location>
</feature>
<evidence type="ECO:0000256" key="1">
    <source>
        <dbReference type="ARBA" id="ARBA00004123"/>
    </source>
</evidence>
<dbReference type="GO" id="GO:0016887">
    <property type="term" value="F:ATP hydrolysis activity"/>
    <property type="evidence" value="ECO:0007669"/>
    <property type="project" value="InterPro"/>
</dbReference>
<accession>A0A7M7J7A3</accession>
<evidence type="ECO:0000256" key="3">
    <source>
        <dbReference type="ARBA" id="ARBA00022741"/>
    </source>
</evidence>
<dbReference type="InterPro" id="IPR038718">
    <property type="entry name" value="SNF2-like_sf"/>
</dbReference>
<evidence type="ECO:0000259" key="11">
    <source>
        <dbReference type="PROSITE" id="PS51194"/>
    </source>
</evidence>
<dbReference type="CDD" id="cd18793">
    <property type="entry name" value="SF2_C_SNF"/>
    <property type="match status" value="1"/>
</dbReference>
<dbReference type="InterPro" id="IPR027417">
    <property type="entry name" value="P-loop_NTPase"/>
</dbReference>
<dbReference type="OrthoDB" id="2020972at2759"/>
<keyword evidence="4" id="KW-0378">Hydrolase</keyword>
<dbReference type="Gene3D" id="3.40.50.10810">
    <property type="entry name" value="Tandem AAA-ATPase domain"/>
    <property type="match status" value="1"/>
</dbReference>
<feature type="compositionally biased region" description="Low complexity" evidence="9">
    <location>
        <begin position="470"/>
        <end position="486"/>
    </location>
</feature>
<dbReference type="SUPFAM" id="SSF52540">
    <property type="entry name" value="P-loop containing nucleoside triphosphate hydrolases"/>
    <property type="match status" value="2"/>
</dbReference>
<dbReference type="PANTHER" id="PTHR45797:SF1">
    <property type="entry name" value="HELICASE ARIP4"/>
    <property type="match status" value="1"/>
</dbReference>
<feature type="compositionally biased region" description="Low complexity" evidence="9">
    <location>
        <begin position="316"/>
        <end position="334"/>
    </location>
</feature>
<dbReference type="PROSITE" id="PS51192">
    <property type="entry name" value="HELICASE_ATP_BIND_1"/>
    <property type="match status" value="1"/>
</dbReference>
<evidence type="ECO:0000256" key="4">
    <source>
        <dbReference type="ARBA" id="ARBA00022801"/>
    </source>
</evidence>
<dbReference type="InterPro" id="IPR014001">
    <property type="entry name" value="Helicase_ATP-bd"/>
</dbReference>
<evidence type="ECO:0000256" key="9">
    <source>
        <dbReference type="SAM" id="MobiDB-lite"/>
    </source>
</evidence>
<name>A0A7M7J7A3_VARDE</name>
<evidence type="ECO:0000313" key="12">
    <source>
        <dbReference type="EnsemblMetazoa" id="XP_022647626"/>
    </source>
</evidence>
<feature type="compositionally biased region" description="Basic and acidic residues" evidence="9">
    <location>
        <begin position="545"/>
        <end position="555"/>
    </location>
</feature>
<feature type="compositionally biased region" description="Low complexity" evidence="9">
    <location>
        <begin position="172"/>
        <end position="203"/>
    </location>
</feature>
<evidence type="ECO:0000259" key="10">
    <source>
        <dbReference type="PROSITE" id="PS51192"/>
    </source>
</evidence>
<feature type="region of interest" description="Disordered" evidence="9">
    <location>
        <begin position="1864"/>
        <end position="1894"/>
    </location>
</feature>
<dbReference type="OMA" id="RISKKCI"/>
<reference evidence="12" key="1">
    <citation type="submission" date="2021-01" db="UniProtKB">
        <authorList>
            <consortium name="EnsemblMetazoa"/>
        </authorList>
    </citation>
    <scope>IDENTIFICATION</scope>
</reference>
<dbReference type="Gene3D" id="3.40.50.300">
    <property type="entry name" value="P-loop containing nucleotide triphosphate hydrolases"/>
    <property type="match status" value="1"/>
</dbReference>
<dbReference type="EnsemblMetazoa" id="XM_022791891">
    <property type="protein sequence ID" value="XP_022647626"/>
    <property type="gene ID" value="LOC111244615"/>
</dbReference>
<evidence type="ECO:0000256" key="5">
    <source>
        <dbReference type="ARBA" id="ARBA00022806"/>
    </source>
</evidence>
<keyword evidence="8" id="KW-0539">Nucleus</keyword>
<proteinExistence type="inferred from homology"/>
<feature type="compositionally biased region" description="Polar residues" evidence="9">
    <location>
        <begin position="142"/>
        <end position="156"/>
    </location>
</feature>
<dbReference type="Pfam" id="PF00271">
    <property type="entry name" value="Helicase_C"/>
    <property type="match status" value="1"/>
</dbReference>
<organism evidence="12 13">
    <name type="scientific">Varroa destructor</name>
    <name type="common">Honeybee mite</name>
    <dbReference type="NCBI Taxonomy" id="109461"/>
    <lineage>
        <taxon>Eukaryota</taxon>
        <taxon>Metazoa</taxon>
        <taxon>Ecdysozoa</taxon>
        <taxon>Arthropoda</taxon>
        <taxon>Chelicerata</taxon>
        <taxon>Arachnida</taxon>
        <taxon>Acari</taxon>
        <taxon>Parasitiformes</taxon>
        <taxon>Mesostigmata</taxon>
        <taxon>Gamasina</taxon>
        <taxon>Dermanyssoidea</taxon>
        <taxon>Varroidae</taxon>
        <taxon>Varroa</taxon>
    </lineage>
</organism>
<dbReference type="PROSITE" id="PS51194">
    <property type="entry name" value="HELICASE_CTER"/>
    <property type="match status" value="1"/>
</dbReference>
<feature type="compositionally biased region" description="Basic and acidic residues" evidence="9">
    <location>
        <begin position="817"/>
        <end position="837"/>
    </location>
</feature>
<feature type="compositionally biased region" description="Basic and acidic residues" evidence="9">
    <location>
        <begin position="721"/>
        <end position="747"/>
    </location>
</feature>
<feature type="region of interest" description="Disordered" evidence="9">
    <location>
        <begin position="1288"/>
        <end position="1321"/>
    </location>
</feature>
<keyword evidence="13" id="KW-1185">Reference proteome</keyword>
<feature type="compositionally biased region" description="Pro residues" evidence="9">
    <location>
        <begin position="126"/>
        <end position="141"/>
    </location>
</feature>
<dbReference type="InParanoid" id="A0A7M7J7A3"/>
<dbReference type="EnsemblMetazoa" id="XM_022791890">
    <property type="protein sequence ID" value="XP_022647625"/>
    <property type="gene ID" value="LOC111244615"/>
</dbReference>
<feature type="compositionally biased region" description="Basic and acidic residues" evidence="9">
    <location>
        <begin position="646"/>
        <end position="657"/>
    </location>
</feature>
<keyword evidence="7" id="KW-0238">DNA-binding</keyword>
<feature type="compositionally biased region" description="Basic and acidic residues" evidence="9">
    <location>
        <begin position="669"/>
        <end position="701"/>
    </location>
</feature>
<dbReference type="GO" id="GO:0004386">
    <property type="term" value="F:helicase activity"/>
    <property type="evidence" value="ECO:0007669"/>
    <property type="project" value="UniProtKB-KW"/>
</dbReference>
<dbReference type="GO" id="GO:0003677">
    <property type="term" value="F:DNA binding"/>
    <property type="evidence" value="ECO:0007669"/>
    <property type="project" value="UniProtKB-KW"/>
</dbReference>
<dbReference type="CDD" id="cd18069">
    <property type="entry name" value="DEXHc_ARIP4"/>
    <property type="match status" value="1"/>
</dbReference>
<dbReference type="Proteomes" id="UP000594260">
    <property type="component" value="Unplaced"/>
</dbReference>
<sequence length="2061" mass="225575">MATPPWMEGVPGGPPLQQQQATMAPQQQQGPPQSSGLSALERMLDNAPKPPGTGPADPYGHQWGPGTSQGSISGYQTSTQGGPGGWYQPPGPLPGEYPYSAAGDPNMPSQSFGPPPPQQAQQDQRYPPPDIQQPVGGPPPMSQQDLGGYYSSQNANAGIGPGDQWWGYPPDGQGSLGPPTPSPSGRQYDQYPPPSQSYYPADSGYGPTQPPHSQVNMYNPNIPPANAFNGAPGSLGSQGGNQYAPPPPPQQFDQFVGGSGYSQAPQHGPPPPAGSYFDQSYCETTPYGPVKNEPLPPSPYPSSPSLNRGSVPPPSTGQGSVQGQQQPQMFSPYGGQQGYPPTPTPPQAGLPPPPQQQYPPMSSAQQGPPPQAGSSPAETKKPRRRTKKGTFKGKEPAPEPAPVTPSTLMQSHPGHMGHMAPLPSQYGPPPSPMGTPMGVGLPPDYNPYSQGPPGPPGYSMNPGGPIDANGPVMGGQCPPGMQPPMHNGGGMGQPHGMGPMGQQLPPQPLPPQHSMYGGFGPSPDQQLMGPQQPHQHIPSQQLKPVEQRGVKREGDLISSESSKRLTSVLSQDDNALSHAPVEEGCVRVPLGVGVTGERSGADNGSTKDDNVTEKDESTQESTNTIESAKTETEDDDPSKMGATNGDRCRGSSKKENGESSSGKNGDNNGGKDRGSGSSKDGDEKGRDNKDSDRKDGESKDNDDSDDVDKKSKLHLRRNIKGIKDEASLDERTKRAQKEEKERMERLQKQRQRALNALKELRGQLAKPFDEATRSIVAAQGVTPSASDEIGVENRSAKRNEDNSEITTEIPDDNEDVTIVKEEKQTKKKDKDRERDGDVIELSSGDEDEESSDIPKERDVINVSDESEDEDEELDLSTLVHPIRDDKGRVLVNVGHDDNEKDIFIAPQLAPIIKPHQIGGVRFLYENVVESKERFETTPGFGCILAHSMGLGKTIQVITFIDVFLRHTSARKVLVITPINTIQNWQAEFDKWVPKEDQVHPSFVNDGHVRPRNYPVFLLNEAYKSTTARHRVIKDWEDQGGVMLMGYEMYRTLALKKTYKPKGRRKANNAQDSEETQRRDRALLEEVYEALVNPGPDLVVCDEGHRIKNCNASTSAALKDIKTRRRIVLTGYPLQNNLIEYWCMVDFVRPAYLGTKMEFTNMFERPIQNGQCVDSTPKDRQLMKFRAHVLHSLLIGFVQRRGHGVLKDALPHKEEHVIMVRMTEVQRALYSALVREFVTDSDNSANPLKIFAVCCKIWNHPDILYNLVRNKKGLPPTAVMDLDIDDGTAEGPSGVCTPRKAPGEDGESLLEPEGVTEEKDEGLTVKKKRGRKKKELPVPVEPLPTNKVDDDLNKISYEWAYDILEDYKPDDVSNSHKILLLMEMVDTAMKIGDKLLVFSQSLLTLDLVERFLQARDLPPRPGLPYTDKWVRNRTYFRLDGSTSGQDREKMINDFNRNPCVALFLLSTRAGCLGINLIGANRIIVLDASWNPCHDAQAVCRVYRYGQQKPCYIYRFVCDNSLEKRIYDRQVNKQGMSDRVVDEMNPEAKLTWKDVSTLIHEDETDPPVQDYSDKSESFSDPIMRQVVLANSAAFTKLPFEHESLLLDQKDQKLTKYEKKLAKISYEQERKAAQLGGRCNYGGVNLMNGGRGGGTYGTYPPRVGMVRDYKTGQLVPTPMGAIGVNAGTALVHQLIKQGMTVQKMKVPRSLSIGLINEPPVHVPAGSELFVMKTPRGVYLRLPCERVIAMRLPQTLDQLCMARPSPFRNTIQPEHSFMHAAAARKPEVINLDDDSSTDVEDDKPTKAKPKVITIESETISRNKGLYDMLTKDCKSAAAPKDDTDGDLLGRVAANKDLQLQVTEVRTERKARMKITQRKRVDTNSGSGGSGSGGDRAHLLELNGDGVEVSEVPLEGLNSVDGTEGDSELDEALRNDPPEDELFDLGGLLGTEISVSPVKPLKQRRKSPVRTKLDVDDEDEEDEDLDDSVGTNGQANMPSSNDNSQGSASDNSVGVKRNPLTIQSLDEMLDAPKTSPAIPLLAPPSPQAIIAAPSALELVEPDSTRT</sequence>
<feature type="region of interest" description="Disordered" evidence="9">
    <location>
        <begin position="1954"/>
        <end position="2035"/>
    </location>
</feature>
<comment type="subcellular location">
    <subcellularLocation>
        <location evidence="1">Nucleus</location>
    </subcellularLocation>
</comment>
<keyword evidence="3" id="KW-0547">Nucleotide-binding</keyword>
<feature type="compositionally biased region" description="Low complexity" evidence="9">
    <location>
        <begin position="358"/>
        <end position="377"/>
    </location>
</feature>
<feature type="region of interest" description="Disordered" evidence="9">
    <location>
        <begin position="1"/>
        <end position="754"/>
    </location>
</feature>
<dbReference type="Pfam" id="PF00176">
    <property type="entry name" value="SNF2-rel_dom"/>
    <property type="match status" value="1"/>
</dbReference>
<dbReference type="GO" id="GO:0005634">
    <property type="term" value="C:nucleus"/>
    <property type="evidence" value="ECO:0007669"/>
    <property type="project" value="UniProtKB-SubCell"/>
</dbReference>
<dbReference type="InterPro" id="IPR044574">
    <property type="entry name" value="ARIP4-like"/>
</dbReference>
<dbReference type="InterPro" id="IPR049730">
    <property type="entry name" value="SNF2/RAD54-like_C"/>
</dbReference>
<keyword evidence="6" id="KW-0067">ATP-binding</keyword>
<dbReference type="RefSeq" id="XP_022647626.1">
    <property type="nucleotide sequence ID" value="XM_022791891.1"/>
</dbReference>
<dbReference type="KEGG" id="vde:111244615"/>
<feature type="domain" description="Helicase ATP-binding" evidence="10">
    <location>
        <begin position="933"/>
        <end position="1150"/>
    </location>
</feature>
<feature type="compositionally biased region" description="Basic and acidic residues" evidence="9">
    <location>
        <begin position="605"/>
        <end position="617"/>
    </location>
</feature>
<dbReference type="InterPro" id="IPR044573">
    <property type="entry name" value="ARIP4_DEXHc"/>
</dbReference>
<keyword evidence="5" id="KW-0347">Helicase</keyword>
<feature type="compositionally biased region" description="Low complexity" evidence="9">
    <location>
        <begin position="530"/>
        <end position="541"/>
    </location>
</feature>
<feature type="compositionally biased region" description="Basic residues" evidence="9">
    <location>
        <begin position="711"/>
        <end position="720"/>
    </location>
</feature>
<feature type="region of interest" description="Disordered" evidence="9">
    <location>
        <begin position="1912"/>
        <end position="1939"/>
    </location>
</feature>
<evidence type="ECO:0000256" key="8">
    <source>
        <dbReference type="ARBA" id="ARBA00023242"/>
    </source>
</evidence>
<feature type="compositionally biased region" description="Polar residues" evidence="9">
    <location>
        <begin position="558"/>
        <end position="574"/>
    </location>
</feature>
<feature type="compositionally biased region" description="Basic residues" evidence="9">
    <location>
        <begin position="381"/>
        <end position="391"/>
    </location>
</feature>
<dbReference type="GeneID" id="111244615"/>
<feature type="domain" description="Helicase C-terminal" evidence="11">
    <location>
        <begin position="1382"/>
        <end position="1546"/>
    </location>
</feature>
<dbReference type="SMART" id="SM00490">
    <property type="entry name" value="HELICc"/>
    <property type="match status" value="1"/>
</dbReference>
<dbReference type="InterPro" id="IPR000330">
    <property type="entry name" value="SNF2_N"/>
</dbReference>
<comment type="similarity">
    <text evidence="2">Belongs to the SNF2/RAD54 helicase family.</text>
</comment>
<evidence type="ECO:0000256" key="6">
    <source>
        <dbReference type="ARBA" id="ARBA00022840"/>
    </source>
</evidence>
<evidence type="ECO:0000256" key="7">
    <source>
        <dbReference type="ARBA" id="ARBA00023125"/>
    </source>
</evidence>
<dbReference type="GO" id="GO:0005524">
    <property type="term" value="F:ATP binding"/>
    <property type="evidence" value="ECO:0007669"/>
    <property type="project" value="UniProtKB-KW"/>
</dbReference>
<feature type="compositionally biased region" description="Polar residues" evidence="9">
    <location>
        <begin position="1984"/>
        <end position="2007"/>
    </location>
</feature>
<feature type="compositionally biased region" description="Low complexity" evidence="9">
    <location>
        <begin position="15"/>
        <end position="33"/>
    </location>
</feature>
<feature type="compositionally biased region" description="Polar residues" evidence="9">
    <location>
        <begin position="65"/>
        <end position="80"/>
    </location>
</feature>
<feature type="region of interest" description="Disordered" evidence="9">
    <location>
        <begin position="778"/>
        <end position="871"/>
    </location>
</feature>
<evidence type="ECO:0000256" key="2">
    <source>
        <dbReference type="ARBA" id="ARBA00007025"/>
    </source>
</evidence>